<dbReference type="PANTHER" id="PTHR10302:SF27">
    <property type="entry name" value="SINGLE-STRANDED DNA-BINDING PROTEIN"/>
    <property type="match status" value="1"/>
</dbReference>
<dbReference type="CDD" id="cd04496">
    <property type="entry name" value="SSB_OBF"/>
    <property type="match status" value="1"/>
</dbReference>
<dbReference type="SUPFAM" id="SSF50249">
    <property type="entry name" value="Nucleic acid-binding proteins"/>
    <property type="match status" value="1"/>
</dbReference>
<dbReference type="EMBL" id="LAZR01042852">
    <property type="protein sequence ID" value="KKL08507.1"/>
    <property type="molecule type" value="Genomic_DNA"/>
</dbReference>
<feature type="compositionally biased region" description="Basic and acidic residues" evidence="2">
    <location>
        <begin position="114"/>
        <end position="123"/>
    </location>
</feature>
<dbReference type="AlphaFoldDB" id="A0A0F9B3Z4"/>
<comment type="caution">
    <text evidence="3">The sequence shown here is derived from an EMBL/GenBank/DDBJ whole genome shotgun (WGS) entry which is preliminary data.</text>
</comment>
<dbReference type="Gene3D" id="2.40.50.140">
    <property type="entry name" value="Nucleic acid-binding proteins"/>
    <property type="match status" value="1"/>
</dbReference>
<feature type="region of interest" description="Disordered" evidence="2">
    <location>
        <begin position="107"/>
        <end position="129"/>
    </location>
</feature>
<dbReference type="PANTHER" id="PTHR10302">
    <property type="entry name" value="SINGLE-STRANDED DNA-BINDING PROTEIN"/>
    <property type="match status" value="1"/>
</dbReference>
<evidence type="ECO:0000313" key="3">
    <source>
        <dbReference type="EMBL" id="KKL08507.1"/>
    </source>
</evidence>
<gene>
    <name evidence="3" type="ORF">LCGC14_2575170</name>
</gene>
<dbReference type="PIRSF" id="PIRSF002070">
    <property type="entry name" value="SSB"/>
    <property type="match status" value="1"/>
</dbReference>
<dbReference type="HAMAP" id="MF_00984">
    <property type="entry name" value="SSB"/>
    <property type="match status" value="1"/>
</dbReference>
<keyword evidence="1" id="KW-0238">DNA-binding</keyword>
<evidence type="ECO:0008006" key="4">
    <source>
        <dbReference type="Google" id="ProtNLM"/>
    </source>
</evidence>
<reference evidence="3" key="1">
    <citation type="journal article" date="2015" name="Nature">
        <title>Complex archaea that bridge the gap between prokaryotes and eukaryotes.</title>
        <authorList>
            <person name="Spang A."/>
            <person name="Saw J.H."/>
            <person name="Jorgensen S.L."/>
            <person name="Zaremba-Niedzwiedzka K."/>
            <person name="Martijn J."/>
            <person name="Lind A.E."/>
            <person name="van Eijk R."/>
            <person name="Schleper C."/>
            <person name="Guy L."/>
            <person name="Ettema T.J."/>
        </authorList>
    </citation>
    <scope>NUCLEOTIDE SEQUENCE</scope>
</reference>
<protein>
    <recommendedName>
        <fullName evidence="4">Single-stranded DNA-binding protein</fullName>
    </recommendedName>
</protein>
<dbReference type="InterPro" id="IPR011344">
    <property type="entry name" value="ssDNA-bd"/>
</dbReference>
<proteinExistence type="inferred from homology"/>
<dbReference type="InterPro" id="IPR000424">
    <property type="entry name" value="Primosome_PriB/ssb"/>
</dbReference>
<name>A0A0F9B3Z4_9ZZZZ</name>
<dbReference type="GO" id="GO:0009295">
    <property type="term" value="C:nucleoid"/>
    <property type="evidence" value="ECO:0007669"/>
    <property type="project" value="TreeGrafter"/>
</dbReference>
<sequence length="129" mass="14589">MNYNKIILGGNLTRDPQLSYTPNQTAVVDFGMAINRKWNSKDGQSREEVCFVDCVGFAKTAENINKYFGKGDPIFIEGYLKLDQWEAQDGTKRSKHKVSIQGFQFVGSPQEKATTQERERTTDSGDIPF</sequence>
<dbReference type="GO" id="GO:0003697">
    <property type="term" value="F:single-stranded DNA binding"/>
    <property type="evidence" value="ECO:0007669"/>
    <property type="project" value="InterPro"/>
</dbReference>
<accession>A0A0F9B3Z4</accession>
<dbReference type="Pfam" id="PF00436">
    <property type="entry name" value="SSB"/>
    <property type="match status" value="1"/>
</dbReference>
<evidence type="ECO:0000256" key="2">
    <source>
        <dbReference type="SAM" id="MobiDB-lite"/>
    </source>
</evidence>
<organism evidence="3">
    <name type="scientific">marine sediment metagenome</name>
    <dbReference type="NCBI Taxonomy" id="412755"/>
    <lineage>
        <taxon>unclassified sequences</taxon>
        <taxon>metagenomes</taxon>
        <taxon>ecological metagenomes</taxon>
    </lineage>
</organism>
<dbReference type="GO" id="GO:0006260">
    <property type="term" value="P:DNA replication"/>
    <property type="evidence" value="ECO:0007669"/>
    <property type="project" value="InterPro"/>
</dbReference>
<dbReference type="PROSITE" id="PS50935">
    <property type="entry name" value="SSB"/>
    <property type="match status" value="1"/>
</dbReference>
<dbReference type="InterPro" id="IPR012340">
    <property type="entry name" value="NA-bd_OB-fold"/>
</dbReference>
<dbReference type="NCBIfam" id="TIGR00621">
    <property type="entry name" value="ssb"/>
    <property type="match status" value="1"/>
</dbReference>
<evidence type="ECO:0000256" key="1">
    <source>
        <dbReference type="ARBA" id="ARBA00023125"/>
    </source>
</evidence>